<dbReference type="EMBL" id="AP023086">
    <property type="protein sequence ID" value="BCD99877.1"/>
    <property type="molecule type" value="Genomic_DNA"/>
</dbReference>
<organism evidence="11 12">
    <name type="scientific">Marinagarivorans cellulosilyticus</name>
    <dbReference type="NCBI Taxonomy" id="2721545"/>
    <lineage>
        <taxon>Bacteria</taxon>
        <taxon>Pseudomonadati</taxon>
        <taxon>Pseudomonadota</taxon>
        <taxon>Gammaproteobacteria</taxon>
        <taxon>Cellvibrionales</taxon>
        <taxon>Cellvibrionaceae</taxon>
        <taxon>Marinagarivorans</taxon>
    </lineage>
</organism>
<comment type="subcellular location">
    <subcellularLocation>
        <location evidence="1">Cell membrane</location>
        <topology evidence="1">Multi-pass membrane protein</topology>
    </subcellularLocation>
</comment>
<keyword evidence="5 9" id="KW-0812">Transmembrane</keyword>
<dbReference type="InterPro" id="IPR003010">
    <property type="entry name" value="C-N_Hydrolase"/>
</dbReference>
<evidence type="ECO:0000256" key="6">
    <source>
        <dbReference type="ARBA" id="ARBA00022989"/>
    </source>
</evidence>
<reference evidence="11 12" key="1">
    <citation type="journal article" date="2022" name="IScience">
        <title>An ultrasensitive nanofiber-based assay for enzymatic hydrolysis and deep-sea microbial degradation of cellulose.</title>
        <authorList>
            <person name="Tsudome M."/>
            <person name="Tachioka M."/>
            <person name="Miyazaki M."/>
            <person name="Uchimura K."/>
            <person name="Tsuda M."/>
            <person name="Takaki Y."/>
            <person name="Deguchi S."/>
        </authorList>
    </citation>
    <scope>NUCLEOTIDE SEQUENCE [LARGE SCALE GENOMIC DNA]</scope>
    <source>
        <strain evidence="11 12">GE09</strain>
    </source>
</reference>
<keyword evidence="6 9" id="KW-1133">Transmembrane helix</keyword>
<evidence type="ECO:0000256" key="4">
    <source>
        <dbReference type="ARBA" id="ARBA00022679"/>
    </source>
</evidence>
<evidence type="ECO:0000256" key="7">
    <source>
        <dbReference type="ARBA" id="ARBA00023136"/>
    </source>
</evidence>
<gene>
    <name evidence="11" type="ORF">MARGE09_P4079</name>
</gene>
<dbReference type="InterPro" id="IPR036526">
    <property type="entry name" value="C-N_Hydrolase_sf"/>
</dbReference>
<dbReference type="KEGG" id="marq:MARGE09_P4079"/>
<accession>A0AAN1WLN7</accession>
<feature type="transmembrane region" description="Helical" evidence="9">
    <location>
        <begin position="105"/>
        <end position="124"/>
    </location>
</feature>
<dbReference type="Gene3D" id="3.60.110.10">
    <property type="entry name" value="Carbon-nitrogen hydrolase"/>
    <property type="match status" value="1"/>
</dbReference>
<dbReference type="PANTHER" id="PTHR38686">
    <property type="entry name" value="APOLIPOPROTEIN N-ACYLTRANSFERASE"/>
    <property type="match status" value="1"/>
</dbReference>
<dbReference type="Pfam" id="PF20154">
    <property type="entry name" value="LNT_N"/>
    <property type="match status" value="1"/>
</dbReference>
<dbReference type="RefSeq" id="WP_236985177.1">
    <property type="nucleotide sequence ID" value="NZ_AP023086.1"/>
</dbReference>
<dbReference type="GO" id="GO:0005886">
    <property type="term" value="C:plasma membrane"/>
    <property type="evidence" value="ECO:0007669"/>
    <property type="project" value="UniProtKB-SubCell"/>
</dbReference>
<sequence>MLVSGNLLAGSYFTKNNNACLWFILALLNGLIIGLPFVFNAFYIVGWFSLAPVFMLAFFMGRKRYSLYCLVCLFSAYAVASHWLVNFFHLQGMSFLKAVAWCSLYWLFMSVTLAALLLFFRVLVERFSKIVLPVIFASVVTAHCAATSFLFPANWVYSQGEFVVVLQWVALLGEYGLMFVMVLTSAATGCLLMRFNYRRFWGGLIALIAFWFSPLIFSQTLTARAIKEVETVTLGWVQTDSLPGQRSKLTNYSLANPIELQLSMAIADQTDVIIWPETGAKELWSNTHFHSQLNEFTRSTGTSVVLQDIRREAGRSYNSLMHVAAGQTTEYYDKRYLIPIGEFIPDWLAGLGADEFLLGDGGRFLTEGGRDVDFTNGKFLWRSRICYEAFFSSAFAAMTKSRPIDFATISSNQAWFNSASQVDLMKAVSRIRAVQLNVPVLHVNNNGPSWLFDADGHELTHSPAGVRGAFFTTVVVPKGR</sequence>
<evidence type="ECO:0000256" key="2">
    <source>
        <dbReference type="ARBA" id="ARBA00010065"/>
    </source>
</evidence>
<name>A0AAN1WLN7_9GAMM</name>
<dbReference type="InterPro" id="IPR004563">
    <property type="entry name" value="Apolipo_AcylTrfase"/>
</dbReference>
<feature type="transmembrane region" description="Helical" evidence="9">
    <location>
        <begin position="200"/>
        <end position="217"/>
    </location>
</feature>
<feature type="domain" description="CN hydrolase" evidence="10">
    <location>
        <begin position="232"/>
        <end position="476"/>
    </location>
</feature>
<dbReference type="AlphaFoldDB" id="A0AAN1WLN7"/>
<dbReference type="NCBIfam" id="TIGR00546">
    <property type="entry name" value="lnt"/>
    <property type="match status" value="1"/>
</dbReference>
<evidence type="ECO:0000259" key="10">
    <source>
        <dbReference type="PROSITE" id="PS50263"/>
    </source>
</evidence>
<dbReference type="EC" id="2.3.1.269" evidence="11"/>
<dbReference type="InterPro" id="IPR045378">
    <property type="entry name" value="LNT_N"/>
</dbReference>
<keyword evidence="4 11" id="KW-0808">Transferase</keyword>
<dbReference type="PANTHER" id="PTHR38686:SF1">
    <property type="entry name" value="APOLIPOPROTEIN N-ACYLTRANSFERASE"/>
    <property type="match status" value="1"/>
</dbReference>
<dbReference type="Pfam" id="PF00795">
    <property type="entry name" value="CN_hydrolase"/>
    <property type="match status" value="1"/>
</dbReference>
<dbReference type="GO" id="GO:0042158">
    <property type="term" value="P:lipoprotein biosynthetic process"/>
    <property type="evidence" value="ECO:0007669"/>
    <property type="project" value="InterPro"/>
</dbReference>
<keyword evidence="3" id="KW-1003">Cell membrane</keyword>
<dbReference type="Proteomes" id="UP001320119">
    <property type="component" value="Chromosome"/>
</dbReference>
<dbReference type="SUPFAM" id="SSF56317">
    <property type="entry name" value="Carbon-nitrogen hydrolase"/>
    <property type="match status" value="1"/>
</dbReference>
<evidence type="ECO:0000256" key="3">
    <source>
        <dbReference type="ARBA" id="ARBA00022475"/>
    </source>
</evidence>
<feature type="transmembrane region" description="Helical" evidence="9">
    <location>
        <begin position="44"/>
        <end position="60"/>
    </location>
</feature>
<keyword evidence="8 11" id="KW-0012">Acyltransferase</keyword>
<evidence type="ECO:0000256" key="9">
    <source>
        <dbReference type="SAM" id="Phobius"/>
    </source>
</evidence>
<evidence type="ECO:0000313" key="11">
    <source>
        <dbReference type="EMBL" id="BCD99877.1"/>
    </source>
</evidence>
<comment type="similarity">
    <text evidence="2">Belongs to the CN hydrolase family. Apolipoprotein N-acyltransferase subfamily.</text>
</comment>
<evidence type="ECO:0000256" key="8">
    <source>
        <dbReference type="ARBA" id="ARBA00023315"/>
    </source>
</evidence>
<keyword evidence="12" id="KW-1185">Reference proteome</keyword>
<evidence type="ECO:0000256" key="5">
    <source>
        <dbReference type="ARBA" id="ARBA00022692"/>
    </source>
</evidence>
<protein>
    <submittedName>
        <fullName evidence="11">Apolipoprotein N-acyltransferase</fullName>
        <ecNumber evidence="11">2.3.1.269</ecNumber>
    </submittedName>
</protein>
<feature type="transmembrane region" description="Helical" evidence="9">
    <location>
        <begin position="175"/>
        <end position="193"/>
    </location>
</feature>
<keyword evidence="7 9" id="KW-0472">Membrane</keyword>
<dbReference type="PROSITE" id="PS50263">
    <property type="entry name" value="CN_HYDROLASE"/>
    <property type="match status" value="1"/>
</dbReference>
<feature type="transmembrane region" description="Helical" evidence="9">
    <location>
        <begin position="20"/>
        <end position="38"/>
    </location>
</feature>
<feature type="transmembrane region" description="Helical" evidence="9">
    <location>
        <begin position="67"/>
        <end position="85"/>
    </location>
</feature>
<feature type="transmembrane region" description="Helical" evidence="9">
    <location>
        <begin position="131"/>
        <end position="155"/>
    </location>
</feature>
<proteinExistence type="inferred from homology"/>
<evidence type="ECO:0000313" key="12">
    <source>
        <dbReference type="Proteomes" id="UP001320119"/>
    </source>
</evidence>
<evidence type="ECO:0000256" key="1">
    <source>
        <dbReference type="ARBA" id="ARBA00004651"/>
    </source>
</evidence>
<dbReference type="GO" id="GO:0016410">
    <property type="term" value="F:N-acyltransferase activity"/>
    <property type="evidence" value="ECO:0007669"/>
    <property type="project" value="InterPro"/>
</dbReference>